<gene>
    <name evidence="10" type="ORF">GWO12_06825</name>
</gene>
<evidence type="ECO:0000256" key="3">
    <source>
        <dbReference type="ARBA" id="ARBA00022692"/>
    </source>
</evidence>
<comment type="subcellular location">
    <subcellularLocation>
        <location evidence="1">Cell membrane</location>
        <topology evidence="1">Multi-pass membrane protein</topology>
    </subcellularLocation>
</comment>
<organism evidence="10 11">
    <name type="scientific">Candidatus Kutchimonas denitrificans</name>
    <dbReference type="NCBI Taxonomy" id="3056748"/>
    <lineage>
        <taxon>Bacteria</taxon>
        <taxon>Pseudomonadati</taxon>
        <taxon>Gemmatimonadota</taxon>
        <taxon>Gemmatimonadia</taxon>
        <taxon>Candidatus Palauibacterales</taxon>
        <taxon>Candidatus Palauibacteraceae</taxon>
        <taxon>Candidatus Kutchimonas</taxon>
    </lineage>
</organism>
<dbReference type="PANTHER" id="PTHR30572">
    <property type="entry name" value="MEMBRANE COMPONENT OF TRANSPORTER-RELATED"/>
    <property type="match status" value="1"/>
</dbReference>
<dbReference type="InterPro" id="IPR017800">
    <property type="entry name" value="ADOP"/>
</dbReference>
<dbReference type="GO" id="GO:0022857">
    <property type="term" value="F:transmembrane transporter activity"/>
    <property type="evidence" value="ECO:0007669"/>
    <property type="project" value="TreeGrafter"/>
</dbReference>
<comment type="similarity">
    <text evidence="6">Belongs to the ABC-4 integral membrane protein family.</text>
</comment>
<reference evidence="10 11" key="1">
    <citation type="submission" date="2020-01" db="EMBL/GenBank/DDBJ databases">
        <title>Genomes assembled from Gulf of Kutch pelagic sediment metagenomes.</title>
        <authorList>
            <person name="Chandrashekar M."/>
            <person name="Mahajan M.S."/>
            <person name="Dave K.J."/>
            <person name="Vatsa P."/>
            <person name="Nathani N.M."/>
        </authorList>
    </citation>
    <scope>NUCLEOTIDE SEQUENCE [LARGE SCALE GENOMIC DNA]</scope>
    <source>
        <strain evidence="10">KS3-K002</strain>
    </source>
</reference>
<feature type="transmembrane region" description="Helical" evidence="7">
    <location>
        <begin position="331"/>
        <end position="352"/>
    </location>
</feature>
<dbReference type="InterPro" id="IPR025857">
    <property type="entry name" value="MacB_PCD"/>
</dbReference>
<evidence type="ECO:0000256" key="5">
    <source>
        <dbReference type="ARBA" id="ARBA00023136"/>
    </source>
</evidence>
<feature type="transmembrane region" description="Helical" evidence="7">
    <location>
        <begin position="423"/>
        <end position="443"/>
    </location>
</feature>
<dbReference type="Pfam" id="PF02687">
    <property type="entry name" value="FtsX"/>
    <property type="match status" value="2"/>
</dbReference>
<evidence type="ECO:0000313" key="10">
    <source>
        <dbReference type="EMBL" id="NIR74812.1"/>
    </source>
</evidence>
<dbReference type="EMBL" id="JAACAK010000049">
    <property type="protein sequence ID" value="NIR74812.1"/>
    <property type="molecule type" value="Genomic_DNA"/>
</dbReference>
<feature type="transmembrane region" description="Helical" evidence="7">
    <location>
        <begin position="682"/>
        <end position="708"/>
    </location>
</feature>
<dbReference type="NCBIfam" id="TIGR03434">
    <property type="entry name" value="ADOP"/>
    <property type="match status" value="1"/>
</dbReference>
<feature type="transmembrane region" description="Helical" evidence="7">
    <location>
        <begin position="738"/>
        <end position="757"/>
    </location>
</feature>
<feature type="domain" description="MacB-like periplasmic core" evidence="9">
    <location>
        <begin position="19"/>
        <end position="243"/>
    </location>
</feature>
<dbReference type="Proteomes" id="UP000702544">
    <property type="component" value="Unassembled WGS sequence"/>
</dbReference>
<feature type="transmembrane region" description="Helical" evidence="7">
    <location>
        <begin position="275"/>
        <end position="299"/>
    </location>
</feature>
<evidence type="ECO:0000256" key="6">
    <source>
        <dbReference type="ARBA" id="ARBA00038076"/>
    </source>
</evidence>
<dbReference type="GO" id="GO:0005886">
    <property type="term" value="C:plasma membrane"/>
    <property type="evidence" value="ECO:0007669"/>
    <property type="project" value="UniProtKB-SubCell"/>
</dbReference>
<dbReference type="InterPro" id="IPR003838">
    <property type="entry name" value="ABC3_permease_C"/>
</dbReference>
<keyword evidence="3 7" id="KW-0812">Transmembrane</keyword>
<sequence>MFRGLARVYRSLLRRPAFTAVAVVTLALGIGANTLIFSVADGVLFSPLPYANPDRLAAAYQTNPAWLDSPNPALRSFANSFPLSFPVYRDWLELSSVFEEVGVYSDATLTLTGDGRPERIPGARVTYGVFRALGVPPLLGRVFLPEEDRIGGEPLVVLSHGLWQRRFGSNAGIIGRTIELNEGGYTVVGVMPREFHFPGRDHQYWLTFDDEDRQLGRGTQFLRSIALLRPGVSLERAQREMEAVTERIVEANPEFEFGVRLESYKEKVVGDVRPALLLFLGAVGLVLLIACANIANLLLVRATERQRELAVRAALGAGRGRLLVHMLSESVVLSIAGGVAGVLVALIGLGPLTAFFPPGIPRAHEIGIDYRVLIFAAGLALLTGLLTGLIPALAAVRTRISEVLREAGRGAAGGRKRNRTEEALVVSEIAVAFVLLIAAGVVMKSFVRLSSVERGFGSENLLTVSLRLSETRYPAERVSSFYDALYERLDALPGVTDVAAAAQVPMLDGSSSGTTQVESRTGIEETNVNRSMVTPSYFRVMDIPVLAGRSLTERDREGSAPAVAISEAMADQYWPDEDPVGRRIKLGTADSDRPWRTVVGVVGDVRHERPQVEPRPWLYLPLDQQPARGQTILLETSTPPSSLVRPATEAVWSIDPDQPVTRVATLSELLGSAVAVPRFRTVLLGLLAGLAIALAAVGVYGVLAHAVAVRAREMSIRMALGAEPGDVVRQVLRRGARLAVIGLALGLAASIAGLRVLNAFLFEVRPTDPMVAALAAAFLAAAAVLASYLPARRASRMDPVAALRE</sequence>
<dbReference type="InterPro" id="IPR050250">
    <property type="entry name" value="Macrolide_Exporter_MacB"/>
</dbReference>
<keyword evidence="5 7" id="KW-0472">Membrane</keyword>
<evidence type="ECO:0000256" key="4">
    <source>
        <dbReference type="ARBA" id="ARBA00022989"/>
    </source>
</evidence>
<keyword evidence="2" id="KW-1003">Cell membrane</keyword>
<evidence type="ECO:0000259" key="8">
    <source>
        <dbReference type="Pfam" id="PF02687"/>
    </source>
</evidence>
<feature type="domain" description="ABC3 transporter permease C-terminal" evidence="8">
    <location>
        <begin position="686"/>
        <end position="799"/>
    </location>
</feature>
<feature type="domain" description="ABC3 transporter permease C-terminal" evidence="8">
    <location>
        <begin position="282"/>
        <end position="398"/>
    </location>
</feature>
<feature type="transmembrane region" description="Helical" evidence="7">
    <location>
        <begin position="372"/>
        <end position="396"/>
    </location>
</feature>
<evidence type="ECO:0000256" key="1">
    <source>
        <dbReference type="ARBA" id="ARBA00004651"/>
    </source>
</evidence>
<evidence type="ECO:0000256" key="7">
    <source>
        <dbReference type="SAM" id="Phobius"/>
    </source>
</evidence>
<dbReference type="Pfam" id="PF12704">
    <property type="entry name" value="MacB_PCD"/>
    <property type="match status" value="2"/>
</dbReference>
<proteinExistence type="inferred from homology"/>
<protein>
    <submittedName>
        <fullName evidence="10">ABC transporter permease</fullName>
    </submittedName>
</protein>
<keyword evidence="4 7" id="KW-1133">Transmembrane helix</keyword>
<feature type="domain" description="MacB-like periplasmic core" evidence="9">
    <location>
        <begin position="429"/>
        <end position="629"/>
    </location>
</feature>
<accession>A0AAE4Z985</accession>
<feature type="transmembrane region" description="Helical" evidence="7">
    <location>
        <begin position="769"/>
        <end position="789"/>
    </location>
</feature>
<dbReference type="AlphaFoldDB" id="A0AAE4Z985"/>
<dbReference type="PANTHER" id="PTHR30572:SF4">
    <property type="entry name" value="ABC TRANSPORTER PERMEASE YTRF"/>
    <property type="match status" value="1"/>
</dbReference>
<evidence type="ECO:0000259" key="9">
    <source>
        <dbReference type="Pfam" id="PF12704"/>
    </source>
</evidence>
<evidence type="ECO:0000313" key="11">
    <source>
        <dbReference type="Proteomes" id="UP000702544"/>
    </source>
</evidence>
<evidence type="ECO:0000256" key="2">
    <source>
        <dbReference type="ARBA" id="ARBA00022475"/>
    </source>
</evidence>
<comment type="caution">
    <text evidence="10">The sequence shown here is derived from an EMBL/GenBank/DDBJ whole genome shotgun (WGS) entry which is preliminary data.</text>
</comment>
<name>A0AAE4Z985_9BACT</name>